<organism evidence="2 3">
    <name type="scientific">Puccinia coronata f. sp. avenae</name>
    <dbReference type="NCBI Taxonomy" id="200324"/>
    <lineage>
        <taxon>Eukaryota</taxon>
        <taxon>Fungi</taxon>
        <taxon>Dikarya</taxon>
        <taxon>Basidiomycota</taxon>
        <taxon>Pucciniomycotina</taxon>
        <taxon>Pucciniomycetes</taxon>
        <taxon>Pucciniales</taxon>
        <taxon>Pucciniaceae</taxon>
        <taxon>Puccinia</taxon>
    </lineage>
</organism>
<dbReference type="EMBL" id="PGCJ01000108">
    <property type="protein sequence ID" value="PLW47712.1"/>
    <property type="molecule type" value="Genomic_DNA"/>
</dbReference>
<feature type="region of interest" description="Disordered" evidence="1">
    <location>
        <begin position="128"/>
        <end position="153"/>
    </location>
</feature>
<reference evidence="2 3" key="1">
    <citation type="submission" date="2017-11" db="EMBL/GenBank/DDBJ databases">
        <title>De novo assembly and phasing of dikaryotic genomes from two isolates of Puccinia coronata f. sp. avenae, the causal agent of oat crown rust.</title>
        <authorList>
            <person name="Miller M.E."/>
            <person name="Zhang Y."/>
            <person name="Omidvar V."/>
            <person name="Sperschneider J."/>
            <person name="Schwessinger B."/>
            <person name="Raley C."/>
            <person name="Palmer J.M."/>
            <person name="Garnica D."/>
            <person name="Upadhyaya N."/>
            <person name="Rathjen J."/>
            <person name="Taylor J.M."/>
            <person name="Park R.F."/>
            <person name="Dodds P.N."/>
            <person name="Hirsch C.D."/>
            <person name="Kianian S.F."/>
            <person name="Figueroa M."/>
        </authorList>
    </citation>
    <scope>NUCLEOTIDE SEQUENCE [LARGE SCALE GENOMIC DNA]</scope>
    <source>
        <strain evidence="2">12NC29</strain>
    </source>
</reference>
<name>A0A2N5VCJ7_9BASI</name>
<dbReference type="AlphaFoldDB" id="A0A2N5VCJ7"/>
<evidence type="ECO:0000256" key="1">
    <source>
        <dbReference type="SAM" id="MobiDB-lite"/>
    </source>
</evidence>
<evidence type="ECO:0000313" key="3">
    <source>
        <dbReference type="Proteomes" id="UP000235388"/>
    </source>
</evidence>
<dbReference type="OrthoDB" id="2505577at2759"/>
<proteinExistence type="predicted"/>
<comment type="caution">
    <text evidence="2">The sequence shown here is derived from an EMBL/GenBank/DDBJ whole genome shotgun (WGS) entry which is preliminary data.</text>
</comment>
<dbReference type="Proteomes" id="UP000235388">
    <property type="component" value="Unassembled WGS sequence"/>
</dbReference>
<gene>
    <name evidence="2" type="ORF">PCANC_11440</name>
</gene>
<keyword evidence="3" id="KW-1185">Reference proteome</keyword>
<evidence type="ECO:0000313" key="2">
    <source>
        <dbReference type="EMBL" id="PLW47712.1"/>
    </source>
</evidence>
<accession>A0A2N5VCJ7</accession>
<feature type="compositionally biased region" description="Basic and acidic residues" evidence="1">
    <location>
        <begin position="133"/>
        <end position="145"/>
    </location>
</feature>
<sequence>MADRTAPDQRAPDAGHLIAALNGEETTEKEKQTTIQTLSDWLKTKDEQEEGRLAEQKVALLEELSLDLPVAIVGCLITSTAGPGDCGHLMATTISEAEYCLARVVEHGNAKEVFMALTTSVLQRLASSATASEADHDEPPPHELTGHPTTTTPPHPPVFTWPFLRTILSSLSSVLLKIVGKARNPGPFFRTFGQVLLGLLGRCGGAGNDGLELDVAGGVYREMIGVCRAVEAARDADLEDATVLLLACGAALLFAQPHNPLPLQKARLCRRDPKWRASFARLITPDPPPGTSTTTTTFASAVFASPLTDPVCLIQETVKPILADLDACQATHKIARLNERLRIDGVGRNGLVAQLNEFGSGTLGGPQLLRLAQQGALLVRAFGRFASLGQEAGCASTTAGDEVGGGDPEVAEELLSGTFLEASLFVLVECYSSSGGGGDVLTEELAAKVLGLAAAEPAEANRLMMFRSLGCLVAGLESWDARLDLLSRLVHRYTDHPNVATSLVSLLRELLADPARGLLASSSTAPPPHHHALVNAAVPLTALLRLLFDSTPRDLALIDQLWSNSREHHSLAITNLLRFLVERLNLAYLLLKMDQRNLTGIQKGELNTHVKELLVTPVFRWLQTQAEAGPGGLCQNGAIRTVGCFARMALELCIDMLNRT</sequence>
<protein>
    <submittedName>
        <fullName evidence="2">Uncharacterized protein</fullName>
    </submittedName>
</protein>